<dbReference type="Pfam" id="PF09490">
    <property type="entry name" value="CbtA"/>
    <property type="match status" value="1"/>
</dbReference>
<gene>
    <name evidence="2" type="ORF">N7U68_07765</name>
</gene>
<reference evidence="2" key="1">
    <citation type="submission" date="2022-10" db="EMBL/GenBank/DDBJ databases">
        <title>Roseovarius pelagicus sp. nov., isolated from Arctic seawater.</title>
        <authorList>
            <person name="Hong Y.W."/>
            <person name="Hwang C.Y."/>
        </authorList>
    </citation>
    <scope>NUCLEOTIDE SEQUENCE</scope>
    <source>
        <strain evidence="2">HL-MP18</strain>
    </source>
</reference>
<name>A0ABY6DEE0_9RHOB</name>
<dbReference type="EMBL" id="CP106738">
    <property type="protein sequence ID" value="UXX84527.1"/>
    <property type="molecule type" value="Genomic_DNA"/>
</dbReference>
<protein>
    <submittedName>
        <fullName evidence="2">CbtA family protein</fullName>
    </submittedName>
</protein>
<feature type="transmembrane region" description="Helical" evidence="1">
    <location>
        <begin position="102"/>
        <end position="119"/>
    </location>
</feature>
<evidence type="ECO:0000313" key="2">
    <source>
        <dbReference type="EMBL" id="UXX84527.1"/>
    </source>
</evidence>
<feature type="transmembrane region" description="Helical" evidence="1">
    <location>
        <begin position="67"/>
        <end position="90"/>
    </location>
</feature>
<keyword evidence="1" id="KW-1133">Transmembrane helix</keyword>
<keyword evidence="1" id="KW-0812">Transmembrane</keyword>
<keyword evidence="1" id="KW-0472">Membrane</keyword>
<sequence>MFSKIVTSALFAGFCAGLIAALVQIVFVQPVLLHAELYEGGDLVHFGADAVSAHPDLGGFDVMRNGLSVLFMALTYVGYAFILVAVMSLAAERGAVINTRTGLIWGIAGFVTWHFAPAFSLPPEVPGVAAADVFVRQIWWWGTVAATGVALALIAFGRSALAWGAAIALLVAPHLIGAPHPDSFTGPVPPEIAALFASRALGFGFATWVALGGLCGYFWQRENANA</sequence>
<keyword evidence="3" id="KW-1185">Reference proteome</keyword>
<feature type="transmembrane region" description="Helical" evidence="1">
    <location>
        <begin position="139"/>
        <end position="156"/>
    </location>
</feature>
<evidence type="ECO:0000256" key="1">
    <source>
        <dbReference type="SAM" id="Phobius"/>
    </source>
</evidence>
<evidence type="ECO:0000313" key="3">
    <source>
        <dbReference type="Proteomes" id="UP001064087"/>
    </source>
</evidence>
<accession>A0ABY6DEE0</accession>
<dbReference type="InterPro" id="IPR012666">
    <property type="entry name" value="CbtA_put"/>
</dbReference>
<dbReference type="NCBIfam" id="TIGR02458">
    <property type="entry name" value="CbtA"/>
    <property type="match status" value="1"/>
</dbReference>
<proteinExistence type="predicted"/>
<feature type="transmembrane region" description="Helical" evidence="1">
    <location>
        <begin position="161"/>
        <end position="180"/>
    </location>
</feature>
<dbReference type="RefSeq" id="WP_263048752.1">
    <property type="nucleotide sequence ID" value="NZ_CP106738.1"/>
</dbReference>
<dbReference type="Proteomes" id="UP001064087">
    <property type="component" value="Chromosome"/>
</dbReference>
<feature type="transmembrane region" description="Helical" evidence="1">
    <location>
        <begin position="200"/>
        <end position="219"/>
    </location>
</feature>
<organism evidence="2 3">
    <name type="scientific">Roseovarius pelagicus</name>
    <dbReference type="NCBI Taxonomy" id="2980108"/>
    <lineage>
        <taxon>Bacteria</taxon>
        <taxon>Pseudomonadati</taxon>
        <taxon>Pseudomonadota</taxon>
        <taxon>Alphaproteobacteria</taxon>
        <taxon>Rhodobacterales</taxon>
        <taxon>Roseobacteraceae</taxon>
        <taxon>Roseovarius</taxon>
    </lineage>
</organism>